<feature type="chain" id="PRO_5038969952" evidence="6">
    <location>
        <begin position="26"/>
        <end position="550"/>
    </location>
</feature>
<dbReference type="GO" id="GO:0043190">
    <property type="term" value="C:ATP-binding cassette (ABC) transporter complex"/>
    <property type="evidence" value="ECO:0007669"/>
    <property type="project" value="InterPro"/>
</dbReference>
<dbReference type="PROSITE" id="PS01040">
    <property type="entry name" value="SBP_BACTERIAL_5"/>
    <property type="match status" value="1"/>
</dbReference>
<dbReference type="Pfam" id="PF00496">
    <property type="entry name" value="SBP_bac_5"/>
    <property type="match status" value="1"/>
</dbReference>
<gene>
    <name evidence="8" type="ORF">IWT5_02105</name>
</gene>
<comment type="subcellular location">
    <subcellularLocation>
        <location evidence="1">Cell membrane</location>
        <topology evidence="1">Lipid-anchor</topology>
    </subcellularLocation>
</comment>
<protein>
    <submittedName>
        <fullName evidence="8">Periplasmic oligopeptide-binding protein</fullName>
    </submittedName>
</protein>
<comment type="caution">
    <text evidence="8">The sequence shown here is derived from an EMBL/GenBank/DDBJ whole genome shotgun (WGS) entry which is preliminary data.</text>
</comment>
<dbReference type="InterPro" id="IPR000914">
    <property type="entry name" value="SBP_5_dom"/>
</dbReference>
<evidence type="ECO:0000259" key="7">
    <source>
        <dbReference type="Pfam" id="PF00496"/>
    </source>
</evidence>
<dbReference type="AlphaFoldDB" id="A0A1Z5J4Y2"/>
<keyword evidence="4 6" id="KW-0732">Signal</keyword>
<dbReference type="PANTHER" id="PTHR30290:SF10">
    <property type="entry name" value="PERIPLASMIC OLIGOPEPTIDE-BINDING PROTEIN-RELATED"/>
    <property type="match status" value="1"/>
</dbReference>
<dbReference type="InterPro" id="IPR030678">
    <property type="entry name" value="Peptide/Ni-bd"/>
</dbReference>
<reference evidence="8 9" key="1">
    <citation type="submission" date="2015-11" db="EMBL/GenBank/DDBJ databases">
        <title>Draft genome sequences of new species of the genus Lactobacillus isolated from orchardgrass silage.</title>
        <authorList>
            <person name="Tohno M."/>
            <person name="Tanizawa Y."/>
            <person name="Arita M."/>
        </authorList>
    </citation>
    <scope>NUCLEOTIDE SEQUENCE [LARGE SCALE GENOMIC DNA]</scope>
    <source>
        <strain evidence="8 9">IWT5</strain>
    </source>
</reference>
<evidence type="ECO:0000256" key="1">
    <source>
        <dbReference type="ARBA" id="ARBA00004193"/>
    </source>
</evidence>
<dbReference type="GO" id="GO:0042597">
    <property type="term" value="C:periplasmic space"/>
    <property type="evidence" value="ECO:0007669"/>
    <property type="project" value="UniProtKB-ARBA"/>
</dbReference>
<dbReference type="GO" id="GO:1904680">
    <property type="term" value="F:peptide transmembrane transporter activity"/>
    <property type="evidence" value="ECO:0007669"/>
    <property type="project" value="TreeGrafter"/>
</dbReference>
<proteinExistence type="inferred from homology"/>
<organism evidence="8 9">
    <name type="scientific">Secundilactobacillus silagincola</name>
    <dbReference type="NCBI Taxonomy" id="1714681"/>
    <lineage>
        <taxon>Bacteria</taxon>
        <taxon>Bacillati</taxon>
        <taxon>Bacillota</taxon>
        <taxon>Bacilli</taxon>
        <taxon>Lactobacillales</taxon>
        <taxon>Lactobacillaceae</taxon>
        <taxon>Secundilactobacillus</taxon>
    </lineage>
</organism>
<dbReference type="Gene3D" id="3.90.76.10">
    <property type="entry name" value="Dipeptide-binding Protein, Domain 1"/>
    <property type="match status" value="1"/>
</dbReference>
<evidence type="ECO:0000256" key="3">
    <source>
        <dbReference type="ARBA" id="ARBA00022448"/>
    </source>
</evidence>
<dbReference type="InterPro" id="IPR039424">
    <property type="entry name" value="SBP_5"/>
</dbReference>
<evidence type="ECO:0000256" key="4">
    <source>
        <dbReference type="ARBA" id="ARBA00022729"/>
    </source>
</evidence>
<dbReference type="Gene3D" id="3.40.190.10">
    <property type="entry name" value="Periplasmic binding protein-like II"/>
    <property type="match status" value="1"/>
</dbReference>
<dbReference type="PANTHER" id="PTHR30290">
    <property type="entry name" value="PERIPLASMIC BINDING COMPONENT OF ABC TRANSPORTER"/>
    <property type="match status" value="1"/>
</dbReference>
<evidence type="ECO:0000256" key="5">
    <source>
        <dbReference type="ARBA" id="ARBA00022856"/>
    </source>
</evidence>
<dbReference type="CDD" id="cd08504">
    <property type="entry name" value="PBP2_OppA"/>
    <property type="match status" value="1"/>
</dbReference>
<feature type="signal peptide" evidence="6">
    <location>
        <begin position="1"/>
        <end position="25"/>
    </location>
</feature>
<name>A0A1Z5J4Y2_9LACO</name>
<evidence type="ECO:0000313" key="8">
    <source>
        <dbReference type="EMBL" id="GAX08936.1"/>
    </source>
</evidence>
<dbReference type="EMBL" id="BCMJ01000011">
    <property type="protein sequence ID" value="GAX08936.1"/>
    <property type="molecule type" value="Genomic_DNA"/>
</dbReference>
<keyword evidence="3" id="KW-0813">Transport</keyword>
<evidence type="ECO:0000256" key="2">
    <source>
        <dbReference type="ARBA" id="ARBA00005695"/>
    </source>
</evidence>
<feature type="domain" description="Solute-binding protein family 5" evidence="7">
    <location>
        <begin position="79"/>
        <end position="470"/>
    </location>
</feature>
<dbReference type="RefSeq" id="WP_098826088.1">
    <property type="nucleotide sequence ID" value="NZ_BCMJ01000011.1"/>
</dbReference>
<dbReference type="FunFam" id="3.90.76.10:FF:000001">
    <property type="entry name" value="Oligopeptide ABC transporter substrate-binding protein"/>
    <property type="match status" value="1"/>
</dbReference>
<evidence type="ECO:0000256" key="6">
    <source>
        <dbReference type="SAM" id="SignalP"/>
    </source>
</evidence>
<dbReference type="GO" id="GO:0015833">
    <property type="term" value="P:peptide transport"/>
    <property type="evidence" value="ECO:0007669"/>
    <property type="project" value="UniProtKB-KW"/>
</dbReference>
<comment type="similarity">
    <text evidence="2">Belongs to the bacterial solute-binding protein 5 family.</text>
</comment>
<keyword evidence="9" id="KW-1185">Reference proteome</keyword>
<dbReference type="Proteomes" id="UP000223370">
    <property type="component" value="Unassembled WGS sequence"/>
</dbReference>
<dbReference type="OrthoDB" id="403896at2"/>
<dbReference type="PROSITE" id="PS51257">
    <property type="entry name" value="PROKAR_LIPOPROTEIN"/>
    <property type="match status" value="1"/>
</dbReference>
<sequence precursor="true">MSTKSFRLKATIGLLGIASLSVLLAACGSNSAASKPKLDRTADLSANYVITTLDISKTQGFDQAGNMYDSLFYMNKDHKIVPDLATKSTVSKDGKTYTFKLRKDAKFSNGDPITAQSFVYSWQRSLAPATKSMHVYLFNGIVNAAAVNAGKLPASKLGVTATNDHTLTVKLTHPIAYFNKLMTYQAFAPQDEKIVKKYGSSYGMSPEKMVYSGPYKMANWKPQSNTWTFVKNTNYWDKKVVKMHKINMHYEEDPQTSLNLYQSKKLDFTILTGDQVSNFKNSKQLFKGPYSYMNYLFFNQEPTNQTLRKAFRNENIRKAISLTLDRKQIVNVVMNGAAVKPTGVVTKYLAYNNKGTDFAKLQDGGQSAAYNPTLAKQYWQKGLKQIGQKSLKFTLMSSTEDSSKKLAEYIQANAQKYLPGLTINLQSVPEQIVYQRSLKGQFDAYLGGRGADISDPIEFLAPLLSNNPQNYAKWQNATYDKLVNGSTTGNLSTTARWNKLLQAEKLLADQQAVTPLYQDYNYYLKRSTLHGITHNSTGAQWNYKYMYKTK</sequence>
<accession>A0A1Z5J4Y2</accession>
<evidence type="ECO:0000313" key="9">
    <source>
        <dbReference type="Proteomes" id="UP000223370"/>
    </source>
</evidence>
<dbReference type="PIRSF" id="PIRSF002741">
    <property type="entry name" value="MppA"/>
    <property type="match status" value="1"/>
</dbReference>
<dbReference type="SUPFAM" id="SSF53850">
    <property type="entry name" value="Periplasmic binding protein-like II"/>
    <property type="match status" value="1"/>
</dbReference>
<keyword evidence="5" id="KW-0571">Peptide transport</keyword>
<dbReference type="InterPro" id="IPR023765">
    <property type="entry name" value="SBP_5_CS"/>
</dbReference>
<keyword evidence="5" id="KW-0653">Protein transport</keyword>
<dbReference type="Gene3D" id="3.10.105.10">
    <property type="entry name" value="Dipeptide-binding Protein, Domain 3"/>
    <property type="match status" value="1"/>
</dbReference>